<dbReference type="AlphaFoldDB" id="A0AB33Z465"/>
<keyword evidence="2" id="KW-0238">DNA-binding</keyword>
<dbReference type="InterPro" id="IPR012318">
    <property type="entry name" value="HTH_CRP"/>
</dbReference>
<dbReference type="Proteomes" id="UP000015462">
    <property type="component" value="Unassembled WGS sequence"/>
</dbReference>
<evidence type="ECO:0000256" key="2">
    <source>
        <dbReference type="ARBA" id="ARBA00023125"/>
    </source>
</evidence>
<protein>
    <submittedName>
        <fullName evidence="6">Fnr-like negative transcriptional regulator of CydAB</fullName>
    </submittedName>
</protein>
<evidence type="ECO:0000259" key="5">
    <source>
        <dbReference type="PROSITE" id="PS51063"/>
    </source>
</evidence>
<dbReference type="SMART" id="SM00100">
    <property type="entry name" value="cNMP"/>
    <property type="match status" value="1"/>
</dbReference>
<evidence type="ECO:0000256" key="1">
    <source>
        <dbReference type="ARBA" id="ARBA00023015"/>
    </source>
</evidence>
<organism evidence="6 7">
    <name type="scientific">Cycloclasticus pugetii</name>
    <dbReference type="NCBI Taxonomy" id="34068"/>
    <lineage>
        <taxon>Bacteria</taxon>
        <taxon>Pseudomonadati</taxon>
        <taxon>Pseudomonadota</taxon>
        <taxon>Gammaproteobacteria</taxon>
        <taxon>Thiotrichales</taxon>
        <taxon>Piscirickettsiaceae</taxon>
        <taxon>Cycloclasticus</taxon>
    </lineage>
</organism>
<evidence type="ECO:0000256" key="3">
    <source>
        <dbReference type="ARBA" id="ARBA00023163"/>
    </source>
</evidence>
<dbReference type="PANTHER" id="PTHR24567:SF75">
    <property type="entry name" value="FUMARATE AND NITRATE REDUCTION REGULATORY PROTEIN"/>
    <property type="match status" value="1"/>
</dbReference>
<dbReference type="GO" id="GO:0003700">
    <property type="term" value="F:DNA-binding transcription factor activity"/>
    <property type="evidence" value="ECO:0007669"/>
    <property type="project" value="TreeGrafter"/>
</dbReference>
<dbReference type="CDD" id="cd00038">
    <property type="entry name" value="CAP_ED"/>
    <property type="match status" value="1"/>
</dbReference>
<dbReference type="InterPro" id="IPR050397">
    <property type="entry name" value="Env_Response_Regulators"/>
</dbReference>
<dbReference type="InterPro" id="IPR036390">
    <property type="entry name" value="WH_DNA-bd_sf"/>
</dbReference>
<dbReference type="InterPro" id="IPR036388">
    <property type="entry name" value="WH-like_DNA-bd_sf"/>
</dbReference>
<reference evidence="6 7" key="1">
    <citation type="journal article" date="2013" name="Genome Announc.">
        <title>Genome Sequence of the Pyrene- and Fluoranthene-Degrading Bacterium Cycloclasticus sp. Strain PY97M.</title>
        <authorList>
            <person name="Cui Z."/>
            <person name="Xu G."/>
            <person name="Li Q."/>
            <person name="Gao W."/>
            <person name="Zheng L."/>
        </authorList>
    </citation>
    <scope>NUCLEOTIDE SEQUENCE [LARGE SCALE GENOMIC DNA]</scope>
    <source>
        <strain evidence="6 7">PY97M</strain>
    </source>
</reference>
<accession>A0AB33Z465</accession>
<dbReference type="SMART" id="SM00419">
    <property type="entry name" value="HTH_CRP"/>
    <property type="match status" value="1"/>
</dbReference>
<dbReference type="Gene3D" id="2.60.120.10">
    <property type="entry name" value="Jelly Rolls"/>
    <property type="match status" value="1"/>
</dbReference>
<dbReference type="InterPro" id="IPR000595">
    <property type="entry name" value="cNMP-bd_dom"/>
</dbReference>
<keyword evidence="3" id="KW-0804">Transcription</keyword>
<dbReference type="PROSITE" id="PS50042">
    <property type="entry name" value="CNMP_BINDING_3"/>
    <property type="match status" value="1"/>
</dbReference>
<dbReference type="CDD" id="cd00092">
    <property type="entry name" value="HTH_CRP"/>
    <property type="match status" value="1"/>
</dbReference>
<sequence>MSVSAKNLFRDLTVSCSNCSLGDLCIPHGLAPQDIDRLDDSVSHTKLLQAGDILYHQNSPFKSLYALKSGSVKIISKSDESDDVMGVYLPGEIIGFDGVATDRYQCSIHALETSNICEIDLESLQENIPSIFKQLLKHASKSINQSNNTNATSKVSAEKRIVSLLLDLSDRYRLRGYFYTEFNLFLSRSEIGSLLNLSPETVSRGIRKLERDNLITLENRRRIKINNLEGLKNILTAI</sequence>
<gene>
    <name evidence="6" type="ORF">L196_01160</name>
</gene>
<evidence type="ECO:0000313" key="6">
    <source>
        <dbReference type="EMBL" id="EPD14065.1"/>
    </source>
</evidence>
<proteinExistence type="predicted"/>
<feature type="domain" description="Cyclic nucleotide-binding" evidence="4">
    <location>
        <begin position="26"/>
        <end position="95"/>
    </location>
</feature>
<dbReference type="GO" id="GO:0005829">
    <property type="term" value="C:cytosol"/>
    <property type="evidence" value="ECO:0007669"/>
    <property type="project" value="TreeGrafter"/>
</dbReference>
<dbReference type="EMBL" id="ASHL01000001">
    <property type="protein sequence ID" value="EPD14065.1"/>
    <property type="molecule type" value="Genomic_DNA"/>
</dbReference>
<dbReference type="RefSeq" id="WP_015005564.1">
    <property type="nucleotide sequence ID" value="NZ_FQZJ01000002.1"/>
</dbReference>
<dbReference type="Gene3D" id="1.10.10.10">
    <property type="entry name" value="Winged helix-like DNA-binding domain superfamily/Winged helix DNA-binding domain"/>
    <property type="match status" value="1"/>
</dbReference>
<keyword evidence="1" id="KW-0805">Transcription regulation</keyword>
<dbReference type="Pfam" id="PF00027">
    <property type="entry name" value="cNMP_binding"/>
    <property type="match status" value="1"/>
</dbReference>
<comment type="caution">
    <text evidence="6">The sequence shown here is derived from an EMBL/GenBank/DDBJ whole genome shotgun (WGS) entry which is preliminary data.</text>
</comment>
<dbReference type="PANTHER" id="PTHR24567">
    <property type="entry name" value="CRP FAMILY TRANSCRIPTIONAL REGULATORY PROTEIN"/>
    <property type="match status" value="1"/>
</dbReference>
<dbReference type="PROSITE" id="PS51063">
    <property type="entry name" value="HTH_CRP_2"/>
    <property type="match status" value="1"/>
</dbReference>
<evidence type="ECO:0000259" key="4">
    <source>
        <dbReference type="PROSITE" id="PS50042"/>
    </source>
</evidence>
<dbReference type="InterPro" id="IPR014710">
    <property type="entry name" value="RmlC-like_jellyroll"/>
</dbReference>
<dbReference type="GO" id="GO:0003677">
    <property type="term" value="F:DNA binding"/>
    <property type="evidence" value="ECO:0007669"/>
    <property type="project" value="UniProtKB-KW"/>
</dbReference>
<dbReference type="SUPFAM" id="SSF46785">
    <property type="entry name" value="Winged helix' DNA-binding domain"/>
    <property type="match status" value="1"/>
</dbReference>
<dbReference type="SUPFAM" id="SSF51206">
    <property type="entry name" value="cAMP-binding domain-like"/>
    <property type="match status" value="1"/>
</dbReference>
<feature type="domain" description="HTH crp-type" evidence="5">
    <location>
        <begin position="155"/>
        <end position="229"/>
    </location>
</feature>
<dbReference type="Pfam" id="PF13545">
    <property type="entry name" value="HTH_Crp_2"/>
    <property type="match status" value="1"/>
</dbReference>
<keyword evidence="7" id="KW-1185">Reference proteome</keyword>
<name>A0AB33Z465_9GAMM</name>
<evidence type="ECO:0000313" key="7">
    <source>
        <dbReference type="Proteomes" id="UP000015462"/>
    </source>
</evidence>
<dbReference type="PRINTS" id="PR00034">
    <property type="entry name" value="HTHCRP"/>
</dbReference>
<dbReference type="InterPro" id="IPR018490">
    <property type="entry name" value="cNMP-bd_dom_sf"/>
</dbReference>